<dbReference type="SMART" id="SM01086">
    <property type="entry name" value="ClpB_D2-small"/>
    <property type="match status" value="1"/>
</dbReference>
<evidence type="ECO:0000259" key="4">
    <source>
        <dbReference type="SMART" id="SM01086"/>
    </source>
</evidence>
<organism evidence="5 6">
    <name type="scientific">Thalassiosira oceanica</name>
    <name type="common">Marine diatom</name>
    <dbReference type="NCBI Taxonomy" id="159749"/>
    <lineage>
        <taxon>Eukaryota</taxon>
        <taxon>Sar</taxon>
        <taxon>Stramenopiles</taxon>
        <taxon>Ochrophyta</taxon>
        <taxon>Bacillariophyta</taxon>
        <taxon>Coscinodiscophyceae</taxon>
        <taxon>Thalassiosirophycidae</taxon>
        <taxon>Thalassiosirales</taxon>
        <taxon>Thalassiosiraceae</taxon>
        <taxon>Thalassiosira</taxon>
    </lineage>
</organism>
<dbReference type="GO" id="GO:0034605">
    <property type="term" value="P:cellular response to heat"/>
    <property type="evidence" value="ECO:0007669"/>
    <property type="project" value="TreeGrafter"/>
</dbReference>
<dbReference type="AlphaFoldDB" id="K0S5A9"/>
<dbReference type="OrthoDB" id="47330at2759"/>
<name>K0S5A9_THAOC</name>
<evidence type="ECO:0000256" key="2">
    <source>
        <dbReference type="ARBA" id="ARBA00022840"/>
    </source>
</evidence>
<protein>
    <recommendedName>
        <fullName evidence="4">Clp ATPase C-terminal domain-containing protein</fullName>
    </recommendedName>
</protein>
<proteinExistence type="predicted"/>
<dbReference type="GO" id="GO:0005524">
    <property type="term" value="F:ATP binding"/>
    <property type="evidence" value="ECO:0007669"/>
    <property type="project" value="UniProtKB-KW"/>
</dbReference>
<dbReference type="eggNOG" id="KOG1051">
    <property type="taxonomic scope" value="Eukaryota"/>
</dbReference>
<dbReference type="SUPFAM" id="SSF52540">
    <property type="entry name" value="P-loop containing nucleoside triphosphate hydrolases"/>
    <property type="match status" value="1"/>
</dbReference>
<dbReference type="Gene3D" id="1.10.8.60">
    <property type="match status" value="1"/>
</dbReference>
<dbReference type="GO" id="GO:0005737">
    <property type="term" value="C:cytoplasm"/>
    <property type="evidence" value="ECO:0007669"/>
    <property type="project" value="TreeGrafter"/>
</dbReference>
<dbReference type="Pfam" id="PF10431">
    <property type="entry name" value="ClpB_D2-small"/>
    <property type="match status" value="1"/>
</dbReference>
<keyword evidence="2" id="KW-0067">ATP-binding</keyword>
<keyword evidence="6" id="KW-1185">Reference proteome</keyword>
<dbReference type="PANTHER" id="PTHR11638">
    <property type="entry name" value="ATP-DEPENDENT CLP PROTEASE"/>
    <property type="match status" value="1"/>
</dbReference>
<evidence type="ECO:0000256" key="3">
    <source>
        <dbReference type="SAM" id="MobiDB-lite"/>
    </source>
</evidence>
<dbReference type="InterPro" id="IPR027417">
    <property type="entry name" value="P-loop_NTPase"/>
</dbReference>
<feature type="region of interest" description="Disordered" evidence="3">
    <location>
        <begin position="67"/>
        <end position="93"/>
    </location>
</feature>
<gene>
    <name evidence="5" type="ORF">THAOC_18324</name>
</gene>
<dbReference type="Proteomes" id="UP000266841">
    <property type="component" value="Unassembled WGS sequence"/>
</dbReference>
<feature type="domain" description="Clp ATPase C-terminal" evidence="4">
    <location>
        <begin position="1"/>
        <end position="73"/>
    </location>
</feature>
<feature type="non-terminal residue" evidence="5">
    <location>
        <position position="1"/>
    </location>
</feature>
<reference evidence="5 6" key="1">
    <citation type="journal article" date="2012" name="Genome Biol.">
        <title>Genome and low-iron response of an oceanic diatom adapted to chronic iron limitation.</title>
        <authorList>
            <person name="Lommer M."/>
            <person name="Specht M."/>
            <person name="Roy A.S."/>
            <person name="Kraemer L."/>
            <person name="Andreson R."/>
            <person name="Gutowska M.A."/>
            <person name="Wolf J."/>
            <person name="Bergner S.V."/>
            <person name="Schilhabel M.B."/>
            <person name="Klostermeier U.C."/>
            <person name="Beiko R.G."/>
            <person name="Rosenstiel P."/>
            <person name="Hippler M."/>
            <person name="Laroche J."/>
        </authorList>
    </citation>
    <scope>NUCLEOTIDE SEQUENCE [LARGE SCALE GENOMIC DNA]</scope>
    <source>
        <strain evidence="5 6">CCMP1005</strain>
    </source>
</reference>
<sequence>QRLMDGQNMKLDVSDAALDVLADRGYDHRYGARPLKRVLNRSILNPLSTLVLEGSIRDGDTARVRTRGEALRTSKSPGDVSFISSDPADSEDRNDVVIFRNHLEECMNEDGPEEEDVLLEHGHR</sequence>
<keyword evidence="1" id="KW-0547">Nucleotide-binding</keyword>
<dbReference type="InterPro" id="IPR050130">
    <property type="entry name" value="ClpA_ClpB"/>
</dbReference>
<dbReference type="InterPro" id="IPR019489">
    <property type="entry name" value="Clp_ATPase_C"/>
</dbReference>
<comment type="caution">
    <text evidence="5">The sequence shown here is derived from an EMBL/GenBank/DDBJ whole genome shotgun (WGS) entry which is preliminary data.</text>
</comment>
<dbReference type="PANTHER" id="PTHR11638:SF18">
    <property type="entry name" value="HEAT SHOCK PROTEIN 104"/>
    <property type="match status" value="1"/>
</dbReference>
<evidence type="ECO:0000313" key="6">
    <source>
        <dbReference type="Proteomes" id="UP000266841"/>
    </source>
</evidence>
<evidence type="ECO:0000256" key="1">
    <source>
        <dbReference type="ARBA" id="ARBA00022741"/>
    </source>
</evidence>
<dbReference type="GO" id="GO:0016887">
    <property type="term" value="F:ATP hydrolysis activity"/>
    <property type="evidence" value="ECO:0007669"/>
    <property type="project" value="TreeGrafter"/>
</dbReference>
<dbReference type="EMBL" id="AGNL01020270">
    <property type="protein sequence ID" value="EJK61228.1"/>
    <property type="molecule type" value="Genomic_DNA"/>
</dbReference>
<accession>K0S5A9</accession>
<evidence type="ECO:0000313" key="5">
    <source>
        <dbReference type="EMBL" id="EJK61228.1"/>
    </source>
</evidence>